<reference evidence="1 2" key="1">
    <citation type="submission" date="2023-05" db="EMBL/GenBank/DDBJ databases">
        <title>Streptantibioticus silvisoli sp. nov., acidotolerant actinomycetes 1 from pine litter.</title>
        <authorList>
            <person name="Swiecimska M."/>
            <person name="Golinska P."/>
            <person name="Sangal V."/>
            <person name="Wachnowicz B."/>
            <person name="Goodfellow M."/>
        </authorList>
    </citation>
    <scope>NUCLEOTIDE SEQUENCE [LARGE SCALE GENOMIC DNA]</scope>
    <source>
        <strain evidence="1 2">DSM 42109</strain>
    </source>
</reference>
<dbReference type="Proteomes" id="UP001214441">
    <property type="component" value="Unassembled WGS sequence"/>
</dbReference>
<dbReference type="SUPFAM" id="SSF46785">
    <property type="entry name" value="Winged helix' DNA-binding domain"/>
    <property type="match status" value="1"/>
</dbReference>
<name>A0ABT7A0D3_9ACTN</name>
<dbReference type="InterPro" id="IPR036388">
    <property type="entry name" value="WH-like_DNA-bd_sf"/>
</dbReference>
<gene>
    <name evidence="1" type="ORF">NMN56_023120</name>
</gene>
<evidence type="ECO:0000313" key="1">
    <source>
        <dbReference type="EMBL" id="MDJ1134792.1"/>
    </source>
</evidence>
<comment type="caution">
    <text evidence="1">The sequence shown here is derived from an EMBL/GenBank/DDBJ whole genome shotgun (WGS) entry which is preliminary data.</text>
</comment>
<organism evidence="1 2">
    <name type="scientific">Streptomyces iconiensis</name>
    <dbReference type="NCBI Taxonomy" id="1384038"/>
    <lineage>
        <taxon>Bacteria</taxon>
        <taxon>Bacillati</taxon>
        <taxon>Actinomycetota</taxon>
        <taxon>Actinomycetes</taxon>
        <taxon>Kitasatosporales</taxon>
        <taxon>Streptomycetaceae</taxon>
        <taxon>Streptomyces</taxon>
    </lineage>
</organism>
<dbReference type="Gene3D" id="1.10.10.10">
    <property type="entry name" value="Winged helix-like DNA-binding domain superfamily/Winged helix DNA-binding domain"/>
    <property type="match status" value="1"/>
</dbReference>
<dbReference type="EMBL" id="JANCPR020000023">
    <property type="protein sequence ID" value="MDJ1134792.1"/>
    <property type="molecule type" value="Genomic_DNA"/>
</dbReference>
<proteinExistence type="predicted"/>
<dbReference type="InterPro" id="IPR036390">
    <property type="entry name" value="WH_DNA-bd_sf"/>
</dbReference>
<protein>
    <submittedName>
        <fullName evidence="1">Uncharacterized protein</fullName>
    </submittedName>
</protein>
<keyword evidence="2" id="KW-1185">Reference proteome</keyword>
<accession>A0ABT7A0D3</accession>
<dbReference type="RefSeq" id="WP_274045574.1">
    <property type="nucleotide sequence ID" value="NZ_JANCPR020000023.1"/>
</dbReference>
<evidence type="ECO:0000313" key="2">
    <source>
        <dbReference type="Proteomes" id="UP001214441"/>
    </source>
</evidence>
<sequence>MLLQLLRTHGPLTRGELGRLCALSRTTLYDVVGSLMDSGAVIAWVPEVKERKRGRPAEKLSLNPETDRS</sequence>